<accession>A0A0R3JR01</accession>
<dbReference type="Proteomes" id="UP000052015">
    <property type="component" value="Unassembled WGS sequence"/>
</dbReference>
<protein>
    <recommendedName>
        <fullName evidence="5">CRISPR-associated protein Cas7/Cst2/DevR</fullName>
    </recommendedName>
</protein>
<dbReference type="Pfam" id="PF01905">
    <property type="entry name" value="DevR"/>
    <property type="match status" value="1"/>
</dbReference>
<proteinExistence type="predicted"/>
<dbReference type="NCBIfam" id="TIGR02585">
    <property type="entry name" value="cas_Cst2_DevR"/>
    <property type="match status" value="1"/>
</dbReference>
<evidence type="ECO:0000256" key="1">
    <source>
        <dbReference type="ARBA" id="ARBA00023118"/>
    </source>
</evidence>
<dbReference type="PATRIC" id="fig|908809.3.peg.2305"/>
<evidence type="ECO:0000313" key="4">
    <source>
        <dbReference type="Proteomes" id="UP000052015"/>
    </source>
</evidence>
<evidence type="ECO:0000313" key="3">
    <source>
        <dbReference type="EMBL" id="KRQ85891.1"/>
    </source>
</evidence>
<gene>
    <name evidence="3" type="ORF">ABG79_02315</name>
</gene>
<keyword evidence="4" id="KW-1185">Reference proteome</keyword>
<sequence length="297" mass="33708">MSKTVSMSVIFQAQSLNYGEGTGNISELKKLTRGNGSQQTVASRQCLRYDIVRLGSSIFNWNLQVVDKSKGTVQFKDDLTIKESEEMDLFGYMKTKEGEGGTTRPAVVRLSFATSLEPYRNDVEFLSNKGLADRINEDANIANIEQHLSFYTYTINIDLDKVGKDNSISLDNGKRYERIEQLLEIIKILNRNIRGRQENLSPLFIIGGVYDFPNPFFQGRIKLINVKESFGIDLEPIKSTMDISVLNKKVKDTTYAGLVNGVFANESDLKSEFKEKLLTVNEFFENIKREVRAYYGV</sequence>
<dbReference type="InterPro" id="IPR010154">
    <property type="entry name" value="CRISPR-assoc_Cas7/Cst2/DevR"/>
</dbReference>
<comment type="caution">
    <text evidence="3">The sequence shown here is derived from an EMBL/GenBank/DDBJ whole genome shotgun (WGS) entry which is preliminary data.</text>
</comment>
<organism evidence="3 4">
    <name type="scientific">Caloramator mitchellensis</name>
    <dbReference type="NCBI Taxonomy" id="908809"/>
    <lineage>
        <taxon>Bacteria</taxon>
        <taxon>Bacillati</taxon>
        <taxon>Bacillota</taxon>
        <taxon>Clostridia</taxon>
        <taxon>Eubacteriales</taxon>
        <taxon>Clostridiaceae</taxon>
        <taxon>Caloramator</taxon>
    </lineage>
</organism>
<dbReference type="STRING" id="908809.ABG79_02315"/>
<dbReference type="AlphaFoldDB" id="A0A0R3JR01"/>
<comment type="function">
    <text evidence="2">CRISPR (clustered regularly interspaced short palindromic repeat) is an adaptive immune system that provides protection against mobile genetic elements (viruses, transposable elements and conjugative plasmids). CRISPR clusters contain spacers, sequences complementary to antecedent mobile elements, and target invading nucleic acids. CRISPR clusters are transcribed and processed into CRISPR RNA (crRNA).</text>
</comment>
<dbReference type="InterPro" id="IPR013414">
    <property type="entry name" value="Cas7/Cst2/DevR_sub_I-B/Tneap"/>
</dbReference>
<dbReference type="NCBIfam" id="TIGR01875">
    <property type="entry name" value="cas_MJ0381"/>
    <property type="match status" value="1"/>
</dbReference>
<evidence type="ECO:0008006" key="5">
    <source>
        <dbReference type="Google" id="ProtNLM"/>
    </source>
</evidence>
<dbReference type="OrthoDB" id="9781560at2"/>
<evidence type="ECO:0000256" key="2">
    <source>
        <dbReference type="ARBA" id="ARBA00025626"/>
    </source>
</evidence>
<reference evidence="3 4" key="1">
    <citation type="submission" date="2015-09" db="EMBL/GenBank/DDBJ databases">
        <title>Draft genome sequence of a Caloramator mitchellensis, a moderate thermophile from the Great Artesian Basin of Australia.</title>
        <authorList>
            <person name="Patel B.K."/>
        </authorList>
    </citation>
    <scope>NUCLEOTIDE SEQUENCE [LARGE SCALE GENOMIC DNA]</scope>
    <source>
        <strain evidence="3 4">VF08</strain>
    </source>
</reference>
<dbReference type="RefSeq" id="WP_057979596.1">
    <property type="nucleotide sequence ID" value="NZ_LKHP01000021.1"/>
</dbReference>
<dbReference type="GO" id="GO:0051607">
    <property type="term" value="P:defense response to virus"/>
    <property type="evidence" value="ECO:0007669"/>
    <property type="project" value="UniProtKB-KW"/>
</dbReference>
<name>A0A0R3JR01_CALMK</name>
<keyword evidence="1" id="KW-0051">Antiviral defense</keyword>
<dbReference type="EMBL" id="LKHP01000021">
    <property type="protein sequence ID" value="KRQ85891.1"/>
    <property type="molecule type" value="Genomic_DNA"/>
</dbReference>